<feature type="domain" description="DUF5641" evidence="1">
    <location>
        <begin position="240"/>
        <end position="332"/>
    </location>
</feature>
<accession>A0A085MZH7</accession>
<sequence>MLRRMIWERHLELMHAGSERVLADLRTEVWVLSGRRCVRGILKSCLYCRRLIAKPVFPRMADLPTERTDFKYPAFSNVSLKRSHVKRYGLIFTCLTTRAAHLEVTYTMDVHSFIRALRRFIARRGCPSTTVFDNAETFVGTNALQQEEQLDRFLADRYINWKFNPPGGPHHDGAWESVDDGTLLTVFAEVEALLNGRPLTYLTDGLDCVEPLTPFHLLIGRQNAQIPSDVVDNRISLRQHWRTAQLIVNRFRKRWLREYLPTLQRRDKWWNDTANLRVGDFVHVIEPTMKRGEWLTGRVARVIDSPDGTIRKAIVKTKLGQYERPVTRLALLEENSCTPEQTAEKKRKRHRANPCRARRRVTCRLCDLHFPNPQDKIMHMESAEHKSNVERATMRTLEKCATSQSSTVSSAGDLIKST</sequence>
<dbReference type="GO" id="GO:0003676">
    <property type="term" value="F:nucleic acid binding"/>
    <property type="evidence" value="ECO:0007669"/>
    <property type="project" value="InterPro"/>
</dbReference>
<name>A0A085MZH7_9BILA</name>
<dbReference type="Gene3D" id="3.30.420.10">
    <property type="entry name" value="Ribonuclease H-like superfamily/Ribonuclease H"/>
    <property type="match status" value="1"/>
</dbReference>
<protein>
    <recommendedName>
        <fullName evidence="1">DUF5641 domain-containing protein</fullName>
    </recommendedName>
</protein>
<dbReference type="InterPro" id="IPR036397">
    <property type="entry name" value="RNaseH_sf"/>
</dbReference>
<dbReference type="Pfam" id="PF18701">
    <property type="entry name" value="DUF5641"/>
    <property type="match status" value="1"/>
</dbReference>
<proteinExistence type="predicted"/>
<evidence type="ECO:0000313" key="2">
    <source>
        <dbReference type="EMBL" id="KFD62623.1"/>
    </source>
</evidence>
<dbReference type="SUPFAM" id="SSF57667">
    <property type="entry name" value="beta-beta-alpha zinc fingers"/>
    <property type="match status" value="1"/>
</dbReference>
<dbReference type="InterPro" id="IPR036236">
    <property type="entry name" value="Znf_C2H2_sf"/>
</dbReference>
<dbReference type="PANTHER" id="PTHR47331:SF1">
    <property type="entry name" value="GAG-LIKE PROTEIN"/>
    <property type="match status" value="1"/>
</dbReference>
<gene>
    <name evidence="2" type="ORF">M514_25191</name>
</gene>
<reference evidence="2" key="1">
    <citation type="journal article" date="2014" name="Nat. Genet.">
        <title>Genome and transcriptome of the porcine whipworm Trichuris suis.</title>
        <authorList>
            <person name="Jex A.R."/>
            <person name="Nejsum P."/>
            <person name="Schwarz E.M."/>
            <person name="Hu L."/>
            <person name="Young N.D."/>
            <person name="Hall R.S."/>
            <person name="Korhonen P.K."/>
            <person name="Liao S."/>
            <person name="Thamsborg S."/>
            <person name="Xia J."/>
            <person name="Xu P."/>
            <person name="Wang S."/>
            <person name="Scheerlinck J.P."/>
            <person name="Hofmann A."/>
            <person name="Sternberg P.W."/>
            <person name="Wang J."/>
            <person name="Gasser R.B."/>
        </authorList>
    </citation>
    <scope>NUCLEOTIDE SEQUENCE [LARGE SCALE GENOMIC DNA]</scope>
    <source>
        <strain evidence="2">DCEP-RM93F</strain>
    </source>
</reference>
<dbReference type="InterPro" id="IPR012337">
    <property type="entry name" value="RNaseH-like_sf"/>
</dbReference>
<dbReference type="SUPFAM" id="SSF53098">
    <property type="entry name" value="Ribonuclease H-like"/>
    <property type="match status" value="1"/>
</dbReference>
<dbReference type="Proteomes" id="UP000030758">
    <property type="component" value="Unassembled WGS sequence"/>
</dbReference>
<dbReference type="EMBL" id="KL367591">
    <property type="protein sequence ID" value="KFD62623.1"/>
    <property type="molecule type" value="Genomic_DNA"/>
</dbReference>
<dbReference type="AlphaFoldDB" id="A0A085MZH7"/>
<organism evidence="2">
    <name type="scientific">Trichuris suis</name>
    <name type="common">pig whipworm</name>
    <dbReference type="NCBI Taxonomy" id="68888"/>
    <lineage>
        <taxon>Eukaryota</taxon>
        <taxon>Metazoa</taxon>
        <taxon>Ecdysozoa</taxon>
        <taxon>Nematoda</taxon>
        <taxon>Enoplea</taxon>
        <taxon>Dorylaimia</taxon>
        <taxon>Trichinellida</taxon>
        <taxon>Trichuridae</taxon>
        <taxon>Trichuris</taxon>
    </lineage>
</organism>
<dbReference type="PANTHER" id="PTHR47331">
    <property type="entry name" value="PHD-TYPE DOMAIN-CONTAINING PROTEIN"/>
    <property type="match status" value="1"/>
</dbReference>
<evidence type="ECO:0000259" key="1">
    <source>
        <dbReference type="Pfam" id="PF18701"/>
    </source>
</evidence>
<dbReference type="InterPro" id="IPR040676">
    <property type="entry name" value="DUF5641"/>
</dbReference>